<dbReference type="InterPro" id="IPR006726">
    <property type="entry name" value="PHBA_efflux_AaeB/fusaric-R"/>
</dbReference>
<accession>A0ABD1IB18</accession>
<keyword evidence="3 6" id="KW-0812">Transmembrane</keyword>
<proteinExistence type="predicted"/>
<comment type="subcellular location">
    <subcellularLocation>
        <location evidence="1">Cell membrane</location>
        <topology evidence="1">Multi-pass membrane protein</topology>
    </subcellularLocation>
</comment>
<evidence type="ECO:0000256" key="4">
    <source>
        <dbReference type="ARBA" id="ARBA00022989"/>
    </source>
</evidence>
<evidence type="ECO:0000256" key="3">
    <source>
        <dbReference type="ARBA" id="ARBA00022692"/>
    </source>
</evidence>
<dbReference type="EMBL" id="JBEAFC010000002">
    <property type="protein sequence ID" value="KAL1565920.1"/>
    <property type="molecule type" value="Genomic_DNA"/>
</dbReference>
<evidence type="ECO:0000256" key="5">
    <source>
        <dbReference type="ARBA" id="ARBA00023136"/>
    </source>
</evidence>
<organism evidence="7 8">
    <name type="scientific">Salvia divinorum</name>
    <name type="common">Maria pastora</name>
    <name type="synonym">Diviner's sage</name>
    <dbReference type="NCBI Taxonomy" id="28513"/>
    <lineage>
        <taxon>Eukaryota</taxon>
        <taxon>Viridiplantae</taxon>
        <taxon>Streptophyta</taxon>
        <taxon>Embryophyta</taxon>
        <taxon>Tracheophyta</taxon>
        <taxon>Spermatophyta</taxon>
        <taxon>Magnoliopsida</taxon>
        <taxon>eudicotyledons</taxon>
        <taxon>Gunneridae</taxon>
        <taxon>Pentapetalae</taxon>
        <taxon>asterids</taxon>
        <taxon>lamiids</taxon>
        <taxon>Lamiales</taxon>
        <taxon>Lamiaceae</taxon>
        <taxon>Nepetoideae</taxon>
        <taxon>Mentheae</taxon>
        <taxon>Salviinae</taxon>
        <taxon>Salvia</taxon>
        <taxon>Salvia subgen. Calosphace</taxon>
    </lineage>
</organism>
<feature type="transmembrane region" description="Helical" evidence="6">
    <location>
        <begin position="101"/>
        <end position="120"/>
    </location>
</feature>
<keyword evidence="2" id="KW-1003">Cell membrane</keyword>
<comment type="caution">
    <text evidence="7">The sequence shown here is derived from an EMBL/GenBank/DDBJ whole genome shotgun (WGS) entry which is preliminary data.</text>
</comment>
<name>A0ABD1IB18_SALDI</name>
<keyword evidence="5 6" id="KW-0472">Membrane</keyword>
<evidence type="ECO:0000256" key="6">
    <source>
        <dbReference type="SAM" id="Phobius"/>
    </source>
</evidence>
<dbReference type="GO" id="GO:0005886">
    <property type="term" value="C:plasma membrane"/>
    <property type="evidence" value="ECO:0007669"/>
    <property type="project" value="UniProtKB-SubCell"/>
</dbReference>
<gene>
    <name evidence="7" type="ORF">AAHA92_01594</name>
</gene>
<protein>
    <submittedName>
        <fullName evidence="7">Uncharacterized protein</fullName>
    </submittedName>
</protein>
<dbReference type="AlphaFoldDB" id="A0ABD1IB18"/>
<dbReference type="PANTHER" id="PTHR30509">
    <property type="entry name" value="P-HYDROXYBENZOIC ACID EFFLUX PUMP SUBUNIT-RELATED"/>
    <property type="match status" value="1"/>
</dbReference>
<feature type="transmembrane region" description="Helical" evidence="6">
    <location>
        <begin position="20"/>
        <end position="39"/>
    </location>
</feature>
<sequence length="739" mass="81275">MGSTTCTVAERRRAAWRMRLSSASRTAAACAAVGVTTLYGPEFLRARHIKFAAFSYLTAVTIISDATAGEALRGCWHALCAMAQVVPLAVLWRWLLGPAAQMPPLAAGAAVATAAFAVALPECTHLTAKKIAFGQIVLVSCAAVLGDGSTGGFMHPMYLGASTALGALAALFALLLPYPGLASCKVQKLCRVYAENASQRMNLYLRALTATDKQTKIELVSQSKPLSETGSKLFQSIKISEDGLWWERPWRKPTKLGERLQSMELEMRGIEYSLISSTPFQAAEQQQISEFTRAISTRIEEKIEQLRCYSPFNSKVETELVGASSSALLEPRLPSPNRGWLSLYLSCVHMFLNEATCCDSEPPAKPEAGLKRWIPSHERLMFATKCSLSLSLAVLLGLLFDKENGCWAGLTIAISFVEGRQAIFTVANSRLQGTALGSVYGVICCFLFHYEVLRLLALLPWIVVATFLRHSRMFGQTGGVSAAIGALVILGRKNYGVPTEFAIARLTEVVIGITAFIVVELFLQPTTAATLSRNHAYLTVSALQDCVKGTRTKKNQTSDEFLDMRHLNQLVSQLKGLVADAEVEPGFWFLPFRGACYKKLVRSLSNATDMLCFITHNLELLSKLAETEFGSQISNELQLFEETLSASCMYLEQGIITEPESVLDEMEAGKLCSREKRDVPVTKHNETEWPEAKVGDGDHENLREMVIQYLNATRFCISSVMKEMEDIKFCMRDIGSLQD</sequence>
<evidence type="ECO:0000313" key="8">
    <source>
        <dbReference type="Proteomes" id="UP001567538"/>
    </source>
</evidence>
<evidence type="ECO:0000313" key="7">
    <source>
        <dbReference type="EMBL" id="KAL1565920.1"/>
    </source>
</evidence>
<reference evidence="7 8" key="1">
    <citation type="submission" date="2024-06" db="EMBL/GenBank/DDBJ databases">
        <title>A chromosome level genome sequence of Diviner's sage (Salvia divinorum).</title>
        <authorList>
            <person name="Ford S.A."/>
            <person name="Ro D.-K."/>
            <person name="Ness R.W."/>
            <person name="Phillips M.A."/>
        </authorList>
    </citation>
    <scope>NUCLEOTIDE SEQUENCE [LARGE SCALE GENOMIC DNA]</scope>
    <source>
        <strain evidence="7">SAF-2024a</strain>
        <tissue evidence="7">Leaf</tissue>
    </source>
</reference>
<feature type="transmembrane region" description="Helical" evidence="6">
    <location>
        <begin position="473"/>
        <end position="490"/>
    </location>
</feature>
<evidence type="ECO:0000256" key="2">
    <source>
        <dbReference type="ARBA" id="ARBA00022475"/>
    </source>
</evidence>
<dbReference type="Pfam" id="PF04632">
    <property type="entry name" value="FUSC"/>
    <property type="match status" value="1"/>
</dbReference>
<feature type="transmembrane region" description="Helical" evidence="6">
    <location>
        <begin position="502"/>
        <end position="523"/>
    </location>
</feature>
<evidence type="ECO:0000256" key="1">
    <source>
        <dbReference type="ARBA" id="ARBA00004651"/>
    </source>
</evidence>
<feature type="transmembrane region" description="Helical" evidence="6">
    <location>
        <begin position="157"/>
        <end position="178"/>
    </location>
</feature>
<dbReference type="PANTHER" id="PTHR30509:SF34">
    <property type="entry name" value="F3L24.34 PROTEIN"/>
    <property type="match status" value="1"/>
</dbReference>
<feature type="transmembrane region" description="Helical" evidence="6">
    <location>
        <begin position="132"/>
        <end position="151"/>
    </location>
</feature>
<feature type="transmembrane region" description="Helical" evidence="6">
    <location>
        <begin position="439"/>
        <end position="467"/>
    </location>
</feature>
<keyword evidence="4 6" id="KW-1133">Transmembrane helix</keyword>
<keyword evidence="8" id="KW-1185">Reference proteome</keyword>
<dbReference type="Proteomes" id="UP001567538">
    <property type="component" value="Unassembled WGS sequence"/>
</dbReference>